<proteinExistence type="predicted"/>
<dbReference type="AlphaFoldDB" id="A0A017T1Q2"/>
<dbReference type="EMBL" id="ASRX01000050">
    <property type="protein sequence ID" value="EYF03143.1"/>
    <property type="molecule type" value="Genomic_DNA"/>
</dbReference>
<dbReference type="STRING" id="1192034.CAP_6119"/>
<dbReference type="InterPro" id="IPR021927">
    <property type="entry name" value="DUF3540"/>
</dbReference>
<comment type="caution">
    <text evidence="2">The sequence shown here is derived from an EMBL/GenBank/DDBJ whole genome shotgun (WGS) entry which is preliminary data.</text>
</comment>
<dbReference type="RefSeq" id="WP_081865320.1">
    <property type="nucleotide sequence ID" value="NZ_ASRX01000050.1"/>
</dbReference>
<keyword evidence="3" id="KW-1185">Reference proteome</keyword>
<dbReference type="Pfam" id="PF12059">
    <property type="entry name" value="DUF3540"/>
    <property type="match status" value="1"/>
</dbReference>
<accession>A0A017T1Q2</accession>
<sequence length="222" mass="23112">MSVRAIKKSDASLPSQGDVPRTEAGPALAAVAMPAATSSRAVAQVAQVAQVAHVRDYLGPATVVAVEEGTVTVALPGEAEPIPVELAFTLPYEPALADTLLVIGRGEKAYAIGVLHGTGRTVLSLQGDVELHARDGALSLSGDKGVKLRGPELEVEAGKVRMVADAVVQKFNSVYQRVSTLLSVRAQEAHTVIEKTSFTQAKNASILTEETVTVNGKQVLLG</sequence>
<dbReference type="Proteomes" id="UP000019678">
    <property type="component" value="Unassembled WGS sequence"/>
</dbReference>
<feature type="region of interest" description="Disordered" evidence="1">
    <location>
        <begin position="1"/>
        <end position="21"/>
    </location>
</feature>
<evidence type="ECO:0008006" key="4">
    <source>
        <dbReference type="Google" id="ProtNLM"/>
    </source>
</evidence>
<organism evidence="2 3">
    <name type="scientific">Chondromyces apiculatus DSM 436</name>
    <dbReference type="NCBI Taxonomy" id="1192034"/>
    <lineage>
        <taxon>Bacteria</taxon>
        <taxon>Pseudomonadati</taxon>
        <taxon>Myxococcota</taxon>
        <taxon>Polyangia</taxon>
        <taxon>Polyangiales</taxon>
        <taxon>Polyangiaceae</taxon>
        <taxon>Chondromyces</taxon>
    </lineage>
</organism>
<dbReference type="OrthoDB" id="5505754at2"/>
<evidence type="ECO:0000313" key="3">
    <source>
        <dbReference type="Proteomes" id="UP000019678"/>
    </source>
</evidence>
<protein>
    <recommendedName>
        <fullName evidence="4">DUF3540 domain-containing protein</fullName>
    </recommendedName>
</protein>
<name>A0A017T1Q2_9BACT</name>
<reference evidence="2 3" key="1">
    <citation type="submission" date="2013-05" db="EMBL/GenBank/DDBJ databases">
        <title>Genome assembly of Chondromyces apiculatus DSM 436.</title>
        <authorList>
            <person name="Sharma G."/>
            <person name="Khatri I."/>
            <person name="Kaur C."/>
            <person name="Mayilraj S."/>
            <person name="Subramanian S."/>
        </authorList>
    </citation>
    <scope>NUCLEOTIDE SEQUENCE [LARGE SCALE GENOMIC DNA]</scope>
    <source>
        <strain evidence="2 3">DSM 436</strain>
    </source>
</reference>
<gene>
    <name evidence="2" type="ORF">CAP_6119</name>
</gene>
<evidence type="ECO:0000313" key="2">
    <source>
        <dbReference type="EMBL" id="EYF03143.1"/>
    </source>
</evidence>
<evidence type="ECO:0000256" key="1">
    <source>
        <dbReference type="SAM" id="MobiDB-lite"/>
    </source>
</evidence>